<dbReference type="EMBL" id="SZVO01000002">
    <property type="protein sequence ID" value="TKT93388.1"/>
    <property type="molecule type" value="Genomic_DNA"/>
</dbReference>
<evidence type="ECO:0000256" key="2">
    <source>
        <dbReference type="ARBA" id="ARBA00006275"/>
    </source>
</evidence>
<evidence type="ECO:0000256" key="5">
    <source>
        <dbReference type="ARBA" id="ARBA00023237"/>
    </source>
</evidence>
<evidence type="ECO:0000256" key="6">
    <source>
        <dbReference type="SAM" id="SignalP"/>
    </source>
</evidence>
<feature type="signal peptide" evidence="6">
    <location>
        <begin position="1"/>
        <end position="25"/>
    </location>
</feature>
<protein>
    <submittedName>
        <fullName evidence="9">RagB/SusD family nutrient uptake outer membrane protein</fullName>
    </submittedName>
</protein>
<feature type="chain" id="PRO_5020394144" evidence="6">
    <location>
        <begin position="26"/>
        <end position="545"/>
    </location>
</feature>
<evidence type="ECO:0000256" key="1">
    <source>
        <dbReference type="ARBA" id="ARBA00004442"/>
    </source>
</evidence>
<comment type="subcellular location">
    <subcellularLocation>
        <location evidence="1">Cell outer membrane</location>
    </subcellularLocation>
</comment>
<dbReference type="Gene3D" id="1.25.40.390">
    <property type="match status" value="1"/>
</dbReference>
<gene>
    <name evidence="9" type="ORF">FDK13_05925</name>
</gene>
<dbReference type="GO" id="GO:0009279">
    <property type="term" value="C:cell outer membrane"/>
    <property type="evidence" value="ECO:0007669"/>
    <property type="project" value="UniProtKB-SubCell"/>
</dbReference>
<keyword evidence="5" id="KW-0998">Cell outer membrane</keyword>
<keyword evidence="4" id="KW-0472">Membrane</keyword>
<comment type="similarity">
    <text evidence="2">Belongs to the SusD family.</text>
</comment>
<feature type="domain" description="RagB/SusD" evidence="7">
    <location>
        <begin position="357"/>
        <end position="544"/>
    </location>
</feature>
<reference evidence="9 10" key="1">
    <citation type="submission" date="2019-05" db="EMBL/GenBank/DDBJ databases">
        <title>Dyadobacter AR-3-8 sp. nov., isolated from arctic soil.</title>
        <authorList>
            <person name="Chaudhary D.K."/>
        </authorList>
    </citation>
    <scope>NUCLEOTIDE SEQUENCE [LARGE SCALE GENOMIC DNA]</scope>
    <source>
        <strain evidence="9 10">AR-3-8</strain>
    </source>
</reference>
<keyword evidence="3 6" id="KW-0732">Signal</keyword>
<evidence type="ECO:0000256" key="3">
    <source>
        <dbReference type="ARBA" id="ARBA00022729"/>
    </source>
</evidence>
<dbReference type="OrthoDB" id="906516at2"/>
<dbReference type="SUPFAM" id="SSF48452">
    <property type="entry name" value="TPR-like"/>
    <property type="match status" value="1"/>
</dbReference>
<accession>A0A4U6DB05</accession>
<dbReference type="Proteomes" id="UP000304900">
    <property type="component" value="Unassembled WGS sequence"/>
</dbReference>
<evidence type="ECO:0000259" key="7">
    <source>
        <dbReference type="Pfam" id="PF07980"/>
    </source>
</evidence>
<proteinExistence type="inferred from homology"/>
<feature type="domain" description="SusD-like N-terminal" evidence="8">
    <location>
        <begin position="40"/>
        <end position="226"/>
    </location>
</feature>
<dbReference type="RefSeq" id="WP_137339064.1">
    <property type="nucleotide sequence ID" value="NZ_BSQH01000011.1"/>
</dbReference>
<organism evidence="9 10">
    <name type="scientific">Dyadobacter frigoris</name>
    <dbReference type="NCBI Taxonomy" id="2576211"/>
    <lineage>
        <taxon>Bacteria</taxon>
        <taxon>Pseudomonadati</taxon>
        <taxon>Bacteroidota</taxon>
        <taxon>Cytophagia</taxon>
        <taxon>Cytophagales</taxon>
        <taxon>Spirosomataceae</taxon>
        <taxon>Dyadobacter</taxon>
    </lineage>
</organism>
<keyword evidence="10" id="KW-1185">Reference proteome</keyword>
<dbReference type="InterPro" id="IPR011990">
    <property type="entry name" value="TPR-like_helical_dom_sf"/>
</dbReference>
<comment type="caution">
    <text evidence="9">The sequence shown here is derived from an EMBL/GenBank/DDBJ whole genome shotgun (WGS) entry which is preliminary data.</text>
</comment>
<dbReference type="InterPro" id="IPR012944">
    <property type="entry name" value="SusD_RagB_dom"/>
</dbReference>
<evidence type="ECO:0000313" key="9">
    <source>
        <dbReference type="EMBL" id="TKT93388.1"/>
    </source>
</evidence>
<dbReference type="InterPro" id="IPR033985">
    <property type="entry name" value="SusD-like_N"/>
</dbReference>
<dbReference type="Pfam" id="PF07980">
    <property type="entry name" value="SusD_RagB"/>
    <property type="match status" value="1"/>
</dbReference>
<evidence type="ECO:0000256" key="4">
    <source>
        <dbReference type="ARBA" id="ARBA00023136"/>
    </source>
</evidence>
<dbReference type="PROSITE" id="PS51257">
    <property type="entry name" value="PROKAR_LIPOPROTEIN"/>
    <property type="match status" value="1"/>
</dbReference>
<name>A0A4U6DB05_9BACT</name>
<sequence length="545" mass="61085">MKIRYILLSFLLIATLLFSSCSESALDEVPVDKLSPENAFSSASAFDAAIAALHKVARDEISGNDNPYYYMKIVGTDEGRLGSYLADQSVYDYTQMNSQHAIPSFFWNTYYTGFLPKANLIIQKAEENAGMFSSEAKKNAAIAEAKFFRAYAHYSLVNLFGDVPLVTEFYSAPKYDFVRTPKIEVLQSVKLDLEFAAQWLPARGAEAAPGRITKGAANHLLTAVYLQLGDNESAIASATKVISGGYSLMTQRFGNYANEASDVFRDLFRFKNVNLAANLETIWALQYEYITTGGGSDYGARGNHMLRCWGANYFSIADPQPTEGVTNPNPMVVIDTVGRGVGWCATTSFMRYTIWKDKNDIRNSKYNILRVYTGNNPASKWFGKTISYSPNDKVPIDTISYLVPQWRKMEGVYEAGLTTGRTYTDFYKMRLAETYLLRAEAYMKKGDLQLAADDINKLRSRSKAEPVTAAAVTMDYILDERARELFLEEERRITLNRVGKLFDRTVKYNPQTGPTMKDFNVLLPIPLDAIQLNSAVKMAQNPGYN</sequence>
<evidence type="ECO:0000259" key="8">
    <source>
        <dbReference type="Pfam" id="PF14322"/>
    </source>
</evidence>
<dbReference type="Pfam" id="PF14322">
    <property type="entry name" value="SusD-like_3"/>
    <property type="match status" value="1"/>
</dbReference>
<dbReference type="AlphaFoldDB" id="A0A4U6DB05"/>
<evidence type="ECO:0000313" key="10">
    <source>
        <dbReference type="Proteomes" id="UP000304900"/>
    </source>
</evidence>